<gene>
    <name evidence="2" type="ORF">CSF007_10920</name>
    <name evidence="3" type="ORF">NCTC10476_03519</name>
</gene>
<reference evidence="2" key="1">
    <citation type="journal article" date="2015" name="Genome Announc.">
        <title>Complete Genome Sequence of Yersinia ruckeri Strain CSF007-82, Etiologic Agent of Red Mouth Disease in Salmonid Fish.</title>
        <authorList>
            <person name="Nelson M.C."/>
            <person name="LaPatra S.E."/>
            <person name="Welch T.J."/>
            <person name="Graf J."/>
        </authorList>
    </citation>
    <scope>NUCLEOTIDE SEQUENCE</scope>
    <source>
        <strain evidence="2">CSF007-82</strain>
    </source>
</reference>
<dbReference type="Proteomes" id="UP000255169">
    <property type="component" value="Unassembled WGS sequence"/>
</dbReference>
<evidence type="ECO:0000313" key="3">
    <source>
        <dbReference type="EMBL" id="SUQ37395.1"/>
    </source>
</evidence>
<dbReference type="Pfam" id="PF10543">
    <property type="entry name" value="ORF6N"/>
    <property type="match status" value="1"/>
</dbReference>
<organism evidence="2">
    <name type="scientific">Yersinia ruckeri</name>
    <dbReference type="NCBI Taxonomy" id="29486"/>
    <lineage>
        <taxon>Bacteria</taxon>
        <taxon>Pseudomonadati</taxon>
        <taxon>Pseudomonadota</taxon>
        <taxon>Gammaproteobacteria</taxon>
        <taxon>Enterobacterales</taxon>
        <taxon>Yersiniaceae</taxon>
        <taxon>Yersinia</taxon>
    </lineage>
</organism>
<dbReference type="RefSeq" id="WP_040154981.1">
    <property type="nucleotide sequence ID" value="NZ_CABIHT010000062.1"/>
</dbReference>
<accession>A0A0A8VIX8</accession>
<evidence type="ECO:0000313" key="2">
    <source>
        <dbReference type="EMBL" id="CEK27934.1"/>
    </source>
</evidence>
<dbReference type="EMBL" id="LN681231">
    <property type="protein sequence ID" value="CEK27934.1"/>
    <property type="molecule type" value="Genomic_DNA"/>
</dbReference>
<keyword evidence="4" id="KW-1185">Reference proteome</keyword>
<evidence type="ECO:0000313" key="4">
    <source>
        <dbReference type="Proteomes" id="UP000255169"/>
    </source>
</evidence>
<protein>
    <submittedName>
        <fullName evidence="2">Ant protein</fullName>
    </submittedName>
    <submittedName>
        <fullName evidence="3">Phage anti-repressor protein</fullName>
    </submittedName>
</protein>
<evidence type="ECO:0000259" key="1">
    <source>
        <dbReference type="Pfam" id="PF10543"/>
    </source>
</evidence>
<sequence length="286" mass="33156">MNKKAELALIEAKDLQIIEYCGQRVATTEQLAAGYGTTVIRIQQNHHENKSRFVEGKHFFKVVGTELNNLRLVLSELQISPKTRSLMLWTERGAANHAKMLETDQAWEYYNDLTEFYFTRRDALPATVDQSSVGRKQLALMVLEAEEKIEALGLHNQELAIAVDSLEKHFAKGMTIPSFCKCLNGVNTSKVMWWTFERDWIFNEQRDPEKDPRWRVASYARDKYLTEEETEIKPHGKEPFRKKTPVLLEKGCHRIYALYLKGELPMKQTWNGDFSHDKAVYTPEAN</sequence>
<proteinExistence type="predicted"/>
<dbReference type="OrthoDB" id="5574448at2"/>
<dbReference type="GeneID" id="66879860"/>
<reference evidence="3 4" key="2">
    <citation type="submission" date="2018-06" db="EMBL/GenBank/DDBJ databases">
        <authorList>
            <consortium name="Pathogen Informatics"/>
            <person name="Doyle S."/>
        </authorList>
    </citation>
    <scope>NUCLEOTIDE SEQUENCE [LARGE SCALE GENOMIC DNA]</scope>
    <source>
        <strain evidence="3 4">NCTC10476</strain>
    </source>
</reference>
<name>A0A0A8VIX8_YERRU</name>
<dbReference type="AlphaFoldDB" id="A0A0A8VIX8"/>
<feature type="domain" description="KilA-N DNA-binding" evidence="1">
    <location>
        <begin position="16"/>
        <end position="100"/>
    </location>
</feature>
<dbReference type="EMBL" id="UHJG01000002">
    <property type="protein sequence ID" value="SUQ37395.1"/>
    <property type="molecule type" value="Genomic_DNA"/>
</dbReference>
<dbReference type="InterPro" id="IPR018873">
    <property type="entry name" value="KilA-N_DNA-bd_domain"/>
</dbReference>